<dbReference type="Pfam" id="PF08284">
    <property type="entry name" value="RVP_2"/>
    <property type="match status" value="1"/>
</dbReference>
<name>A0A9Q1GMR1_9CARY</name>
<sequence length="237" mass="26807">MCNSWEVESRNVKAHSGRLEQQLFFSPLPAPHPNPPVAPSPMLPLPFDQEPLPLAPDHYKDCSRVYVVIDITDHPEVVVVDSEHEEELGDEDELEPGEEEEEQIESGSYVEVIDVSSDSGTNDDDDDPNYNPLRAIRYLQRTNHAVASYRLGTNKSTWCASIDDIVYTFPKRQKVMEKGTTKTNRAIIDYQINLPNEQIVECSITYKDVPIALSSESLIRDLIQFDLSECDLILGMD</sequence>
<feature type="region of interest" description="Disordered" evidence="1">
    <location>
        <begin position="78"/>
        <end position="109"/>
    </location>
</feature>
<gene>
    <name evidence="2" type="ORF">Cgig2_026685</name>
</gene>
<evidence type="ECO:0000313" key="2">
    <source>
        <dbReference type="EMBL" id="KAJ8422142.1"/>
    </source>
</evidence>
<dbReference type="Proteomes" id="UP001153076">
    <property type="component" value="Unassembled WGS sequence"/>
</dbReference>
<dbReference type="OrthoDB" id="1751882at2759"/>
<evidence type="ECO:0000313" key="3">
    <source>
        <dbReference type="Proteomes" id="UP001153076"/>
    </source>
</evidence>
<protein>
    <submittedName>
        <fullName evidence="2">Uncharacterized protein</fullName>
    </submittedName>
</protein>
<dbReference type="AlphaFoldDB" id="A0A9Q1GMR1"/>
<accession>A0A9Q1GMR1</accession>
<organism evidence="2 3">
    <name type="scientific">Carnegiea gigantea</name>
    <dbReference type="NCBI Taxonomy" id="171969"/>
    <lineage>
        <taxon>Eukaryota</taxon>
        <taxon>Viridiplantae</taxon>
        <taxon>Streptophyta</taxon>
        <taxon>Embryophyta</taxon>
        <taxon>Tracheophyta</taxon>
        <taxon>Spermatophyta</taxon>
        <taxon>Magnoliopsida</taxon>
        <taxon>eudicotyledons</taxon>
        <taxon>Gunneridae</taxon>
        <taxon>Pentapetalae</taxon>
        <taxon>Caryophyllales</taxon>
        <taxon>Cactineae</taxon>
        <taxon>Cactaceae</taxon>
        <taxon>Cactoideae</taxon>
        <taxon>Echinocereeae</taxon>
        <taxon>Carnegiea</taxon>
    </lineage>
</organism>
<reference evidence="2" key="1">
    <citation type="submission" date="2022-04" db="EMBL/GenBank/DDBJ databases">
        <title>Carnegiea gigantea Genome sequencing and assembly v2.</title>
        <authorList>
            <person name="Copetti D."/>
            <person name="Sanderson M.J."/>
            <person name="Burquez A."/>
            <person name="Wojciechowski M.F."/>
        </authorList>
    </citation>
    <scope>NUCLEOTIDE SEQUENCE</scope>
    <source>
        <strain evidence="2">SGP5-SGP5p</strain>
        <tissue evidence="2">Aerial part</tissue>
    </source>
</reference>
<keyword evidence="3" id="KW-1185">Reference proteome</keyword>
<proteinExistence type="predicted"/>
<feature type="compositionally biased region" description="Acidic residues" evidence="1">
    <location>
        <begin position="83"/>
        <end position="104"/>
    </location>
</feature>
<comment type="caution">
    <text evidence="2">The sequence shown here is derived from an EMBL/GenBank/DDBJ whole genome shotgun (WGS) entry which is preliminary data.</text>
</comment>
<dbReference type="EMBL" id="JAKOGI010002377">
    <property type="protein sequence ID" value="KAJ8422142.1"/>
    <property type="molecule type" value="Genomic_DNA"/>
</dbReference>
<evidence type="ECO:0000256" key="1">
    <source>
        <dbReference type="SAM" id="MobiDB-lite"/>
    </source>
</evidence>